<dbReference type="EMBL" id="RCZM01000002">
    <property type="protein sequence ID" value="TPG17819.1"/>
    <property type="molecule type" value="Genomic_DNA"/>
</dbReference>
<feature type="transmembrane region" description="Helical" evidence="1">
    <location>
        <begin position="47"/>
        <end position="68"/>
    </location>
</feature>
<comment type="caution">
    <text evidence="2">The sequence shown here is derived from an EMBL/GenBank/DDBJ whole genome shotgun (WGS) entry which is preliminary data.</text>
</comment>
<reference evidence="2 3" key="1">
    <citation type="journal article" date="2019" name="Environ. Microbiol.">
        <title>Species interactions and distinct microbial communities in high Arctic permafrost affected cryosols are associated with the CH4 and CO2 gas fluxes.</title>
        <authorList>
            <person name="Altshuler I."/>
            <person name="Hamel J."/>
            <person name="Turney S."/>
            <person name="Magnuson E."/>
            <person name="Levesque R."/>
            <person name="Greer C."/>
            <person name="Whyte L.G."/>
        </authorList>
    </citation>
    <scope>NUCLEOTIDE SEQUENCE [LARGE SCALE GENOMIC DNA]</scope>
    <source>
        <strain evidence="2 3">S9.3A</strain>
    </source>
</reference>
<protein>
    <submittedName>
        <fullName evidence="2">Uncharacterized protein</fullName>
    </submittedName>
</protein>
<keyword evidence="1" id="KW-1133">Transmembrane helix</keyword>
<dbReference type="AlphaFoldDB" id="A0A502D0B4"/>
<keyword evidence="1" id="KW-0812">Transmembrane</keyword>
<dbReference type="RefSeq" id="WP_140737582.1">
    <property type="nucleotide sequence ID" value="NZ_RCZM01000002.1"/>
</dbReference>
<sequence>MRKKWSDLSPGARRAIGSVAVLEGVFKAVALVDLARRPAAQVRGSKVAWATAITVVNSAGVVPLAYFLRGRRP</sequence>
<dbReference type="Proteomes" id="UP000317722">
    <property type="component" value="Unassembled WGS sequence"/>
</dbReference>
<dbReference type="OrthoDB" id="5125307at2"/>
<proteinExistence type="predicted"/>
<evidence type="ECO:0000313" key="3">
    <source>
        <dbReference type="Proteomes" id="UP000317722"/>
    </source>
</evidence>
<evidence type="ECO:0000313" key="2">
    <source>
        <dbReference type="EMBL" id="TPG17819.1"/>
    </source>
</evidence>
<organism evidence="2 3">
    <name type="scientific">Pedococcus bigeumensis</name>
    <dbReference type="NCBI Taxonomy" id="433644"/>
    <lineage>
        <taxon>Bacteria</taxon>
        <taxon>Bacillati</taxon>
        <taxon>Actinomycetota</taxon>
        <taxon>Actinomycetes</taxon>
        <taxon>Micrococcales</taxon>
        <taxon>Intrasporangiaceae</taxon>
        <taxon>Pedococcus</taxon>
    </lineage>
</organism>
<evidence type="ECO:0000256" key="1">
    <source>
        <dbReference type="SAM" id="Phobius"/>
    </source>
</evidence>
<gene>
    <name evidence="2" type="ORF">EAH86_05100</name>
</gene>
<name>A0A502D0B4_9MICO</name>
<keyword evidence="1" id="KW-0472">Membrane</keyword>
<accession>A0A502D0B4</accession>
<keyword evidence="3" id="KW-1185">Reference proteome</keyword>